<dbReference type="EMBL" id="JAACJM010000217">
    <property type="protein sequence ID" value="KAF5337488.1"/>
    <property type="molecule type" value="Genomic_DNA"/>
</dbReference>
<dbReference type="CDD" id="cd11062">
    <property type="entry name" value="CYP58-like"/>
    <property type="match status" value="1"/>
</dbReference>
<keyword evidence="7 8" id="KW-0349">Heme</keyword>
<feature type="transmembrane region" description="Helical" evidence="9">
    <location>
        <begin position="12"/>
        <end position="30"/>
    </location>
</feature>
<dbReference type="InterPro" id="IPR036396">
    <property type="entry name" value="Cyt_P450_sf"/>
</dbReference>
<keyword evidence="4 7" id="KW-0479">Metal-binding</keyword>
<name>A0A8H5C9N4_9AGAR</name>
<comment type="caution">
    <text evidence="10">The sequence shown here is derived from an EMBL/GenBank/DDBJ whole genome shotgun (WGS) entry which is preliminary data.</text>
</comment>
<dbReference type="GO" id="GO:0005506">
    <property type="term" value="F:iron ion binding"/>
    <property type="evidence" value="ECO:0007669"/>
    <property type="project" value="InterPro"/>
</dbReference>
<evidence type="ECO:0000313" key="10">
    <source>
        <dbReference type="EMBL" id="KAF5337488.1"/>
    </source>
</evidence>
<dbReference type="PRINTS" id="PR00385">
    <property type="entry name" value="P450"/>
</dbReference>
<dbReference type="PANTHER" id="PTHR24305">
    <property type="entry name" value="CYTOCHROME P450"/>
    <property type="match status" value="1"/>
</dbReference>
<dbReference type="InterPro" id="IPR002403">
    <property type="entry name" value="Cyt_P450_E_grp-IV"/>
</dbReference>
<dbReference type="PROSITE" id="PS00086">
    <property type="entry name" value="CYTOCHROME_P450"/>
    <property type="match status" value="1"/>
</dbReference>
<comment type="similarity">
    <text evidence="3 8">Belongs to the cytochrome P450 family.</text>
</comment>
<dbReference type="GO" id="GO:0016705">
    <property type="term" value="F:oxidoreductase activity, acting on paired donors, with incorporation or reduction of molecular oxygen"/>
    <property type="evidence" value="ECO:0007669"/>
    <property type="project" value="InterPro"/>
</dbReference>
<dbReference type="GO" id="GO:0020037">
    <property type="term" value="F:heme binding"/>
    <property type="evidence" value="ECO:0007669"/>
    <property type="project" value="InterPro"/>
</dbReference>
<dbReference type="InterPro" id="IPR001128">
    <property type="entry name" value="Cyt_P450"/>
</dbReference>
<sequence>MDSTSWLSDLSFHANTILVASTCALLAYLAHANFQRLFNPLIQFPGPTLAKWTSYYMAYYDIWKGGSWIEQLQELHQLYGPVVRVAPNQLHFNDPQAYVDIYSSTSKFTKDPDFYGLFPMNDSLFTQTDPRKVSARKPLVAPFFSRQTVLTLEETIQSTVDTLIRQLLKNHSSSQRPANLNLALRSAAFDIITTYCFAKSINTVSYPDFHNDIILSMDSSLPTIPLVKHFRIFKPIILNTPHWLTPILVPSMKRGLEQLRDVEDMVERVMKGSDSEGGFSHRTIFHSLLDGAQSGEYGAGRRTHSVTKQWLVDEGITMRFAKSDTIDNLTKYRSRFAGSDTNSSTCVIGCRYVLADGEVLGKLVKELDEAWPDKSVPAKFELLEKLPYLTAVIKESLRLSPGVTSPLTRIVGAGGATIAGHFVPEGTSVAMANSFVHLNPNIFAEPGRFKPERWLQPDSISLEKHLVAFGKGPRSCIGTNLAWCELYLIMGNIFRKLDLTPTTDVRSPYRARDYFVPLFDEDILHVVARERL</sequence>
<organism evidence="10 11">
    <name type="scientific">Tetrapyrgos nigripes</name>
    <dbReference type="NCBI Taxonomy" id="182062"/>
    <lineage>
        <taxon>Eukaryota</taxon>
        <taxon>Fungi</taxon>
        <taxon>Dikarya</taxon>
        <taxon>Basidiomycota</taxon>
        <taxon>Agaricomycotina</taxon>
        <taxon>Agaricomycetes</taxon>
        <taxon>Agaricomycetidae</taxon>
        <taxon>Agaricales</taxon>
        <taxon>Marasmiineae</taxon>
        <taxon>Marasmiaceae</taxon>
        <taxon>Tetrapyrgos</taxon>
    </lineage>
</organism>
<comment type="pathway">
    <text evidence="2">Secondary metabolite biosynthesis.</text>
</comment>
<dbReference type="SUPFAM" id="SSF48264">
    <property type="entry name" value="Cytochrome P450"/>
    <property type="match status" value="1"/>
</dbReference>
<evidence type="ECO:0000256" key="7">
    <source>
        <dbReference type="PIRSR" id="PIRSR602403-1"/>
    </source>
</evidence>
<dbReference type="PRINTS" id="PR00465">
    <property type="entry name" value="EP450IV"/>
</dbReference>
<comment type="cofactor">
    <cofactor evidence="1 7">
        <name>heme</name>
        <dbReference type="ChEBI" id="CHEBI:30413"/>
    </cofactor>
</comment>
<keyword evidence="11" id="KW-1185">Reference proteome</keyword>
<gene>
    <name evidence="10" type="ORF">D9758_013608</name>
</gene>
<evidence type="ECO:0000256" key="6">
    <source>
        <dbReference type="ARBA" id="ARBA00023004"/>
    </source>
</evidence>
<dbReference type="GO" id="GO:0004497">
    <property type="term" value="F:monooxygenase activity"/>
    <property type="evidence" value="ECO:0007669"/>
    <property type="project" value="UniProtKB-KW"/>
</dbReference>
<evidence type="ECO:0000256" key="5">
    <source>
        <dbReference type="ARBA" id="ARBA00023002"/>
    </source>
</evidence>
<feature type="binding site" description="axial binding residue" evidence="7">
    <location>
        <position position="476"/>
    </location>
    <ligand>
        <name>heme</name>
        <dbReference type="ChEBI" id="CHEBI:30413"/>
    </ligand>
    <ligandPart>
        <name>Fe</name>
        <dbReference type="ChEBI" id="CHEBI:18248"/>
    </ligandPart>
</feature>
<evidence type="ECO:0000256" key="3">
    <source>
        <dbReference type="ARBA" id="ARBA00010617"/>
    </source>
</evidence>
<dbReference type="Pfam" id="PF00067">
    <property type="entry name" value="p450"/>
    <property type="match status" value="1"/>
</dbReference>
<evidence type="ECO:0000256" key="4">
    <source>
        <dbReference type="ARBA" id="ARBA00022723"/>
    </source>
</evidence>
<evidence type="ECO:0000256" key="1">
    <source>
        <dbReference type="ARBA" id="ARBA00001971"/>
    </source>
</evidence>
<dbReference type="PANTHER" id="PTHR24305:SF157">
    <property type="entry name" value="N-ACETYLTRYPTOPHAN 6-HYDROXYLASE IVOC-RELATED"/>
    <property type="match status" value="1"/>
</dbReference>
<keyword evidence="9" id="KW-0472">Membrane</keyword>
<reference evidence="10 11" key="1">
    <citation type="journal article" date="2020" name="ISME J.">
        <title>Uncovering the hidden diversity of litter-decomposition mechanisms in mushroom-forming fungi.</title>
        <authorList>
            <person name="Floudas D."/>
            <person name="Bentzer J."/>
            <person name="Ahren D."/>
            <person name="Johansson T."/>
            <person name="Persson P."/>
            <person name="Tunlid A."/>
        </authorList>
    </citation>
    <scope>NUCLEOTIDE SEQUENCE [LARGE SCALE GENOMIC DNA]</scope>
    <source>
        <strain evidence="10 11">CBS 291.85</strain>
    </source>
</reference>
<dbReference type="AlphaFoldDB" id="A0A8H5C9N4"/>
<dbReference type="Proteomes" id="UP000559256">
    <property type="component" value="Unassembled WGS sequence"/>
</dbReference>
<proteinExistence type="inferred from homology"/>
<evidence type="ECO:0008006" key="12">
    <source>
        <dbReference type="Google" id="ProtNLM"/>
    </source>
</evidence>
<keyword evidence="9" id="KW-0812">Transmembrane</keyword>
<keyword evidence="5 8" id="KW-0560">Oxidoreductase</keyword>
<dbReference type="Gene3D" id="1.10.630.10">
    <property type="entry name" value="Cytochrome P450"/>
    <property type="match status" value="1"/>
</dbReference>
<dbReference type="InterPro" id="IPR050121">
    <property type="entry name" value="Cytochrome_P450_monoxygenase"/>
</dbReference>
<accession>A0A8H5C9N4</accession>
<evidence type="ECO:0000256" key="8">
    <source>
        <dbReference type="RuleBase" id="RU000461"/>
    </source>
</evidence>
<evidence type="ECO:0000256" key="9">
    <source>
        <dbReference type="SAM" id="Phobius"/>
    </source>
</evidence>
<evidence type="ECO:0000256" key="2">
    <source>
        <dbReference type="ARBA" id="ARBA00005179"/>
    </source>
</evidence>
<keyword evidence="6 7" id="KW-0408">Iron</keyword>
<protein>
    <recommendedName>
        <fullName evidence="12">Cytochrome P450</fullName>
    </recommendedName>
</protein>
<keyword evidence="9" id="KW-1133">Transmembrane helix</keyword>
<keyword evidence="8" id="KW-0503">Monooxygenase</keyword>
<dbReference type="InterPro" id="IPR017972">
    <property type="entry name" value="Cyt_P450_CS"/>
</dbReference>
<dbReference type="OrthoDB" id="1470350at2759"/>
<evidence type="ECO:0000313" key="11">
    <source>
        <dbReference type="Proteomes" id="UP000559256"/>
    </source>
</evidence>